<dbReference type="EMBL" id="JASCZI010211842">
    <property type="protein sequence ID" value="MED6197061.1"/>
    <property type="molecule type" value="Genomic_DNA"/>
</dbReference>
<evidence type="ECO:0008006" key="3">
    <source>
        <dbReference type="Google" id="ProtNLM"/>
    </source>
</evidence>
<accession>A0ABU6XGY2</accession>
<dbReference type="InterPro" id="IPR036249">
    <property type="entry name" value="Thioredoxin-like_sf"/>
</dbReference>
<organism evidence="1 2">
    <name type="scientific">Stylosanthes scabra</name>
    <dbReference type="NCBI Taxonomy" id="79078"/>
    <lineage>
        <taxon>Eukaryota</taxon>
        <taxon>Viridiplantae</taxon>
        <taxon>Streptophyta</taxon>
        <taxon>Embryophyta</taxon>
        <taxon>Tracheophyta</taxon>
        <taxon>Spermatophyta</taxon>
        <taxon>Magnoliopsida</taxon>
        <taxon>eudicotyledons</taxon>
        <taxon>Gunneridae</taxon>
        <taxon>Pentapetalae</taxon>
        <taxon>rosids</taxon>
        <taxon>fabids</taxon>
        <taxon>Fabales</taxon>
        <taxon>Fabaceae</taxon>
        <taxon>Papilionoideae</taxon>
        <taxon>50 kb inversion clade</taxon>
        <taxon>dalbergioids sensu lato</taxon>
        <taxon>Dalbergieae</taxon>
        <taxon>Pterocarpus clade</taxon>
        <taxon>Stylosanthes</taxon>
    </lineage>
</organism>
<keyword evidence="2" id="KW-1185">Reference proteome</keyword>
<dbReference type="Pfam" id="PF23733">
    <property type="entry name" value="GRXCR1-2_C"/>
    <property type="match status" value="1"/>
</dbReference>
<sequence length="98" mass="10585">MDSGFKEELRKLMGTKQVKVPLVFVKGRLLGGAEQVVKLEEEDKPAPLFEGIPAAVGGGGCERCGRVRFLIFVACNGSCKVLDSEDPNKTEGEQFQGN</sequence>
<dbReference type="Gene3D" id="3.40.30.10">
    <property type="entry name" value="Glutaredoxin"/>
    <property type="match status" value="1"/>
</dbReference>
<dbReference type="SUPFAM" id="SSF52833">
    <property type="entry name" value="Thioredoxin-like"/>
    <property type="match status" value="1"/>
</dbReference>
<dbReference type="PANTHER" id="PTHR45669">
    <property type="entry name" value="GLUTAREDOXIN DOMAIN-CONTAINING CYSTEINE-RICH PROTEIN CG12206-RELATED"/>
    <property type="match status" value="1"/>
</dbReference>
<dbReference type="PROSITE" id="PS51354">
    <property type="entry name" value="GLUTAREDOXIN_2"/>
    <property type="match status" value="1"/>
</dbReference>
<gene>
    <name evidence="1" type="ORF">PIB30_053240</name>
</gene>
<dbReference type="Proteomes" id="UP001341840">
    <property type="component" value="Unassembled WGS sequence"/>
</dbReference>
<comment type="caution">
    <text evidence="1">The sequence shown here is derived from an EMBL/GenBank/DDBJ whole genome shotgun (WGS) entry which is preliminary data.</text>
</comment>
<name>A0ABU6XGY2_9FABA</name>
<reference evidence="1 2" key="1">
    <citation type="journal article" date="2023" name="Plants (Basel)">
        <title>Bridging the Gap: Combining Genomics and Transcriptomics Approaches to Understand Stylosanthes scabra, an Orphan Legume from the Brazilian Caatinga.</title>
        <authorList>
            <person name="Ferreira-Neto J.R.C."/>
            <person name="da Silva M.D."/>
            <person name="Binneck E."/>
            <person name="de Melo N.F."/>
            <person name="da Silva R.H."/>
            <person name="de Melo A.L.T.M."/>
            <person name="Pandolfi V."/>
            <person name="Bustamante F.O."/>
            <person name="Brasileiro-Vidal A.C."/>
            <person name="Benko-Iseppon A.M."/>
        </authorList>
    </citation>
    <scope>NUCLEOTIDE SEQUENCE [LARGE SCALE GENOMIC DNA]</scope>
    <source>
        <tissue evidence="1">Leaves</tissue>
    </source>
</reference>
<evidence type="ECO:0000313" key="1">
    <source>
        <dbReference type="EMBL" id="MED6197061.1"/>
    </source>
</evidence>
<evidence type="ECO:0000313" key="2">
    <source>
        <dbReference type="Proteomes" id="UP001341840"/>
    </source>
</evidence>
<dbReference type="PANTHER" id="PTHR45669:SF12">
    <property type="entry name" value="EMB|CAB85507.1"/>
    <property type="match status" value="1"/>
</dbReference>
<protein>
    <recommendedName>
        <fullName evidence="3">Glutaredoxin domain-containing protein</fullName>
    </recommendedName>
</protein>
<proteinExistence type="predicted"/>